<dbReference type="Gene3D" id="1.20.920.10">
    <property type="entry name" value="Bromodomain-like"/>
    <property type="match status" value="2"/>
</dbReference>
<dbReference type="Gene3D" id="1.20.1270.220">
    <property type="match status" value="1"/>
</dbReference>
<feature type="compositionally biased region" description="Low complexity" evidence="3">
    <location>
        <begin position="490"/>
        <end position="505"/>
    </location>
</feature>
<accession>A0A4U0UCE1</accession>
<dbReference type="GO" id="GO:0000785">
    <property type="term" value="C:chromatin"/>
    <property type="evidence" value="ECO:0007669"/>
    <property type="project" value="TreeGrafter"/>
</dbReference>
<dbReference type="InterPro" id="IPR050935">
    <property type="entry name" value="Bromo_chromatin_reader"/>
</dbReference>
<dbReference type="GO" id="GO:0006338">
    <property type="term" value="P:chromatin remodeling"/>
    <property type="evidence" value="ECO:0007669"/>
    <property type="project" value="TreeGrafter"/>
</dbReference>
<feature type="compositionally biased region" description="Basic and acidic residues" evidence="3">
    <location>
        <begin position="182"/>
        <end position="191"/>
    </location>
</feature>
<reference evidence="6 7" key="1">
    <citation type="submission" date="2017-03" db="EMBL/GenBank/DDBJ databases">
        <title>Genomes of endolithic fungi from Antarctica.</title>
        <authorList>
            <person name="Coleine C."/>
            <person name="Masonjones S."/>
            <person name="Stajich J.E."/>
        </authorList>
    </citation>
    <scope>NUCLEOTIDE SEQUENCE [LARGE SCALE GENOMIC DNA]</scope>
    <source>
        <strain evidence="6 7">CCFEE 6315</strain>
    </source>
</reference>
<dbReference type="GO" id="GO:0005634">
    <property type="term" value="C:nucleus"/>
    <property type="evidence" value="ECO:0007669"/>
    <property type="project" value="TreeGrafter"/>
</dbReference>
<dbReference type="PROSITE" id="PS50014">
    <property type="entry name" value="BROMODOMAIN_2"/>
    <property type="match status" value="2"/>
</dbReference>
<feature type="compositionally biased region" description="Low complexity" evidence="3">
    <location>
        <begin position="738"/>
        <end position="757"/>
    </location>
</feature>
<feature type="domain" description="Bromo" evidence="4">
    <location>
        <begin position="372"/>
        <end position="444"/>
    </location>
</feature>
<dbReference type="GO" id="GO:0006355">
    <property type="term" value="P:regulation of DNA-templated transcription"/>
    <property type="evidence" value="ECO:0007669"/>
    <property type="project" value="TreeGrafter"/>
</dbReference>
<evidence type="ECO:0000259" key="5">
    <source>
        <dbReference type="PROSITE" id="PS51525"/>
    </source>
</evidence>
<proteinExistence type="predicted"/>
<feature type="region of interest" description="Disordered" evidence="3">
    <location>
        <begin position="716"/>
        <end position="772"/>
    </location>
</feature>
<dbReference type="SUPFAM" id="SSF47370">
    <property type="entry name" value="Bromodomain"/>
    <property type="match status" value="2"/>
</dbReference>
<dbReference type="Pfam" id="PF00439">
    <property type="entry name" value="Bromodomain"/>
    <property type="match status" value="2"/>
</dbReference>
<dbReference type="InterPro" id="IPR036427">
    <property type="entry name" value="Bromodomain-like_sf"/>
</dbReference>
<dbReference type="InterPro" id="IPR001487">
    <property type="entry name" value="Bromodomain"/>
</dbReference>
<dbReference type="EMBL" id="NAJL01000004">
    <property type="protein sequence ID" value="TKA32847.1"/>
    <property type="molecule type" value="Genomic_DNA"/>
</dbReference>
<evidence type="ECO:0000313" key="7">
    <source>
        <dbReference type="Proteomes" id="UP000308549"/>
    </source>
</evidence>
<feature type="region of interest" description="Disordered" evidence="3">
    <location>
        <begin position="1"/>
        <end position="38"/>
    </location>
</feature>
<feature type="domain" description="NET" evidence="5">
    <location>
        <begin position="759"/>
        <end position="839"/>
    </location>
</feature>
<dbReference type="PANTHER" id="PTHR22880:SF225">
    <property type="entry name" value="BROMODOMAIN-CONTAINING PROTEIN BET-1-RELATED"/>
    <property type="match status" value="1"/>
</dbReference>
<evidence type="ECO:0000256" key="1">
    <source>
        <dbReference type="ARBA" id="ARBA00023117"/>
    </source>
</evidence>
<dbReference type="PROSITE" id="PS51525">
    <property type="entry name" value="NET"/>
    <property type="match status" value="1"/>
</dbReference>
<feature type="compositionally biased region" description="Acidic residues" evidence="3">
    <location>
        <begin position="844"/>
        <end position="855"/>
    </location>
</feature>
<feature type="compositionally biased region" description="Basic and acidic residues" evidence="3">
    <location>
        <begin position="317"/>
        <end position="328"/>
    </location>
</feature>
<evidence type="ECO:0000259" key="4">
    <source>
        <dbReference type="PROSITE" id="PS50014"/>
    </source>
</evidence>
<feature type="domain" description="Bromo" evidence="4">
    <location>
        <begin position="564"/>
        <end position="636"/>
    </location>
</feature>
<feature type="compositionally biased region" description="Polar residues" evidence="3">
    <location>
        <begin position="147"/>
        <end position="163"/>
    </location>
</feature>
<dbReference type="InterPro" id="IPR038336">
    <property type="entry name" value="NET_sf"/>
</dbReference>
<name>A0A4U0UCE1_9PEZI</name>
<feature type="compositionally biased region" description="Polar residues" evidence="3">
    <location>
        <begin position="894"/>
        <end position="908"/>
    </location>
</feature>
<evidence type="ECO:0000313" key="6">
    <source>
        <dbReference type="EMBL" id="TKA32847.1"/>
    </source>
</evidence>
<dbReference type="PRINTS" id="PR00503">
    <property type="entry name" value="BROMODOMAIN"/>
</dbReference>
<protein>
    <recommendedName>
        <fullName evidence="8">Bromodomain-containing protein</fullName>
    </recommendedName>
</protein>
<dbReference type="PROSITE" id="PS00633">
    <property type="entry name" value="BROMODOMAIN_1"/>
    <property type="match status" value="1"/>
</dbReference>
<feature type="region of interest" description="Disordered" evidence="3">
    <location>
        <begin position="67"/>
        <end position="357"/>
    </location>
</feature>
<evidence type="ECO:0008006" key="8">
    <source>
        <dbReference type="Google" id="ProtNLM"/>
    </source>
</evidence>
<feature type="region of interest" description="Disordered" evidence="3">
    <location>
        <begin position="836"/>
        <end position="927"/>
    </location>
</feature>
<feature type="region of interest" description="Disordered" evidence="3">
    <location>
        <begin position="656"/>
        <end position="697"/>
    </location>
</feature>
<keyword evidence="1 2" id="KW-0103">Bromodomain</keyword>
<dbReference type="OrthoDB" id="784962at2759"/>
<dbReference type="Pfam" id="PF17035">
    <property type="entry name" value="BET"/>
    <property type="match status" value="1"/>
</dbReference>
<evidence type="ECO:0000256" key="3">
    <source>
        <dbReference type="SAM" id="MobiDB-lite"/>
    </source>
</evidence>
<dbReference type="Proteomes" id="UP000308549">
    <property type="component" value="Unassembled WGS sequence"/>
</dbReference>
<evidence type="ECO:0000256" key="2">
    <source>
        <dbReference type="PROSITE-ProRule" id="PRU00035"/>
    </source>
</evidence>
<feature type="compositionally biased region" description="Low complexity" evidence="3">
    <location>
        <begin position="333"/>
        <end position="349"/>
    </location>
</feature>
<organism evidence="6 7">
    <name type="scientific">Salinomyces thailandicus</name>
    <dbReference type="NCBI Taxonomy" id="706561"/>
    <lineage>
        <taxon>Eukaryota</taxon>
        <taxon>Fungi</taxon>
        <taxon>Dikarya</taxon>
        <taxon>Ascomycota</taxon>
        <taxon>Pezizomycotina</taxon>
        <taxon>Dothideomycetes</taxon>
        <taxon>Dothideomycetidae</taxon>
        <taxon>Mycosphaerellales</taxon>
        <taxon>Teratosphaeriaceae</taxon>
        <taxon>Salinomyces</taxon>
    </lineage>
</organism>
<keyword evidence="7" id="KW-1185">Reference proteome</keyword>
<dbReference type="AlphaFoldDB" id="A0A4U0UCE1"/>
<feature type="region of interest" description="Disordered" evidence="3">
    <location>
        <begin position="461"/>
        <end position="505"/>
    </location>
</feature>
<gene>
    <name evidence="6" type="ORF">B0A50_01073</name>
</gene>
<feature type="compositionally biased region" description="Polar residues" evidence="3">
    <location>
        <begin position="296"/>
        <end position="313"/>
    </location>
</feature>
<dbReference type="SMART" id="SM00297">
    <property type="entry name" value="BROMO"/>
    <property type="match status" value="2"/>
</dbReference>
<dbReference type="PANTHER" id="PTHR22880">
    <property type="entry name" value="FALZ-RELATED BROMODOMAIN-CONTAINING PROTEINS"/>
    <property type="match status" value="1"/>
</dbReference>
<sequence length="927" mass="99615">MATDLAAPLSTADQVDGAPQYNHLPNGEHETSQAAMEGVDATVDATNTESFQENSALLTKETSINVKNATSLAPDPNPAGPTPTEDVASGIQPVADFVPKDAAPLSHPTPPPDQPLVTSEADVDTEMPNAEQQPPVAQTDAEPHLEQPSQEEATSAPEPSSVQPLEPSLVRPREDDDEDEEPAAKRSKIDGATEGESAQRPADLADTSMNEDSPSARVSAHPESLTAAVADAEEVAQIKAPQVEDAVAAPVNSDESVPKLEATKPEAEQKSATLEAPRVEDVAAPPTNGDVVPPTVESQQAPAPTHIKPSTESGVPEEQRSAESDGKSQTEGAATPATAPTTAQPANAPKHSTAPMTDAQKASLLEKMKNLKKTKNSGWFIKPVDYVALNIPNYPNIVKTPMDLGTMERKLKESQYATVQDFVNDFELIVNNCRTFNGDQHQVTTAAMSMEAYFRRMIESVPSPDQPLPPKAAKRASPAVKPPPRREPRAAAAPSQPAAPTTPFALQADGMPQIRRESTANNRPARAIKPPNNREIAYAKPKRKENQLELRFCEHVLDEVRGAKYGTINHVFLAPVDPVALNIPNYRQIIKQPMDLGTMSQKLKGGQYGNAKEFKKDFDLMIENCLTFNPVGNIVRDLGVQMRRVFESHWNNKEKWERAHKPESQRATSASDDDSAGEEEEEDDEPEDEKSQQIQALQKQLEDMKDLISGIANSGTAKATKTKKPKVKSSGGGGGGSAKQKVGSISAAPKTKAPASKVGPKKPAKPKQVTYDEKQEISEAVGRMNDGQVAELTTIITENCSKYKNMEEMELEIDDLPNDVQALLLKYVRRIFGKPKGVAAADSPPDDGAFEDDGEFAPARGGNAAKRKKHKPMGKREQAEAISALKGKLAQFGQPGTSGSESPTNAGFNATKADSSGDDESEESEEE</sequence>
<feature type="compositionally biased region" description="Acidic residues" evidence="3">
    <location>
        <begin position="916"/>
        <end position="927"/>
    </location>
</feature>
<dbReference type="InterPro" id="IPR027353">
    <property type="entry name" value="NET_dom"/>
</dbReference>
<dbReference type="InterPro" id="IPR018359">
    <property type="entry name" value="Bromodomain_CS"/>
</dbReference>
<feature type="compositionally biased region" description="Basic and acidic residues" evidence="3">
    <location>
        <begin position="256"/>
        <end position="269"/>
    </location>
</feature>
<feature type="compositionally biased region" description="Acidic residues" evidence="3">
    <location>
        <begin position="671"/>
        <end position="688"/>
    </location>
</feature>
<comment type="caution">
    <text evidence="6">The sequence shown here is derived from an EMBL/GenBank/DDBJ whole genome shotgun (WGS) entry which is preliminary data.</text>
</comment>